<keyword evidence="5" id="KW-1185">Reference proteome</keyword>
<dbReference type="eggNOG" id="KOG4044">
    <property type="taxonomic scope" value="Eukaryota"/>
</dbReference>
<dbReference type="Pfam" id="PF00857">
    <property type="entry name" value="Isochorismatase"/>
    <property type="match status" value="1"/>
</dbReference>
<evidence type="ECO:0000256" key="2">
    <source>
        <dbReference type="SAM" id="SignalP"/>
    </source>
</evidence>
<dbReference type="InParanoid" id="D7FJG0"/>
<dbReference type="OrthoDB" id="269496at2759"/>
<evidence type="ECO:0000256" key="1">
    <source>
        <dbReference type="ARBA" id="ARBA00006336"/>
    </source>
</evidence>
<dbReference type="AlphaFoldDB" id="D7FJG0"/>
<gene>
    <name evidence="4" type="ORF">Esi_0133_0069</name>
</gene>
<evidence type="ECO:0000313" key="4">
    <source>
        <dbReference type="EMBL" id="CBJ29063.1"/>
    </source>
</evidence>
<dbReference type="InterPro" id="IPR050993">
    <property type="entry name" value="Isochorismatase_domain"/>
</dbReference>
<protein>
    <recommendedName>
        <fullName evidence="3">Isochorismatase-like domain-containing protein</fullName>
    </recommendedName>
</protein>
<dbReference type="InterPro" id="IPR000868">
    <property type="entry name" value="Isochorismatase-like_dom"/>
</dbReference>
<comment type="similarity">
    <text evidence="1">Belongs to the isochorismatase family.</text>
</comment>
<reference evidence="4 5" key="1">
    <citation type="journal article" date="2010" name="Nature">
        <title>The Ectocarpus genome and the independent evolution of multicellularity in brown algae.</title>
        <authorList>
            <person name="Cock J.M."/>
            <person name="Sterck L."/>
            <person name="Rouze P."/>
            <person name="Scornet D."/>
            <person name="Allen A.E."/>
            <person name="Amoutzias G."/>
            <person name="Anthouard V."/>
            <person name="Artiguenave F."/>
            <person name="Aury J.M."/>
            <person name="Badger J.H."/>
            <person name="Beszteri B."/>
            <person name="Billiau K."/>
            <person name="Bonnet E."/>
            <person name="Bothwell J.H."/>
            <person name="Bowler C."/>
            <person name="Boyen C."/>
            <person name="Brownlee C."/>
            <person name="Carrano C.J."/>
            <person name="Charrier B."/>
            <person name="Cho G.Y."/>
            <person name="Coelho S.M."/>
            <person name="Collen J."/>
            <person name="Corre E."/>
            <person name="Da Silva C."/>
            <person name="Delage L."/>
            <person name="Delaroque N."/>
            <person name="Dittami S.M."/>
            <person name="Doulbeau S."/>
            <person name="Elias M."/>
            <person name="Farnham G."/>
            <person name="Gachon C.M."/>
            <person name="Gschloessl B."/>
            <person name="Heesch S."/>
            <person name="Jabbari K."/>
            <person name="Jubin C."/>
            <person name="Kawai H."/>
            <person name="Kimura K."/>
            <person name="Kloareg B."/>
            <person name="Kupper F.C."/>
            <person name="Lang D."/>
            <person name="Le Bail A."/>
            <person name="Leblanc C."/>
            <person name="Lerouge P."/>
            <person name="Lohr M."/>
            <person name="Lopez P.J."/>
            <person name="Martens C."/>
            <person name="Maumus F."/>
            <person name="Michel G."/>
            <person name="Miranda-Saavedra D."/>
            <person name="Morales J."/>
            <person name="Moreau H."/>
            <person name="Motomura T."/>
            <person name="Nagasato C."/>
            <person name="Napoli C.A."/>
            <person name="Nelson D.R."/>
            <person name="Nyvall-Collen P."/>
            <person name="Peters A.F."/>
            <person name="Pommier C."/>
            <person name="Potin P."/>
            <person name="Poulain J."/>
            <person name="Quesneville H."/>
            <person name="Read B."/>
            <person name="Rensing S.A."/>
            <person name="Ritter A."/>
            <person name="Rousvoal S."/>
            <person name="Samanta M."/>
            <person name="Samson G."/>
            <person name="Schroeder D.C."/>
            <person name="Segurens B."/>
            <person name="Strittmatter M."/>
            <person name="Tonon T."/>
            <person name="Tregear J.W."/>
            <person name="Valentin K."/>
            <person name="von Dassow P."/>
            <person name="Yamagishi T."/>
            <person name="Van de Peer Y."/>
            <person name="Wincker P."/>
        </authorList>
    </citation>
    <scope>NUCLEOTIDE SEQUENCE [LARGE SCALE GENOMIC DNA]</scope>
    <source>
        <strain evidence="5">Ec32 / CCAP1310/4</strain>
    </source>
</reference>
<feature type="signal peptide" evidence="2">
    <location>
        <begin position="1"/>
        <end position="15"/>
    </location>
</feature>
<evidence type="ECO:0000313" key="5">
    <source>
        <dbReference type="Proteomes" id="UP000002630"/>
    </source>
</evidence>
<feature type="chain" id="PRO_5013311257" description="Isochorismatase-like domain-containing protein" evidence="2">
    <location>
        <begin position="16"/>
        <end position="272"/>
    </location>
</feature>
<dbReference type="EMBL" id="FN647953">
    <property type="protein sequence ID" value="CBJ29063.1"/>
    <property type="molecule type" value="Genomic_DNA"/>
</dbReference>
<proteinExistence type="inferred from homology"/>
<dbReference type="EMBL" id="FN649742">
    <property type="protein sequence ID" value="CBJ29063.1"/>
    <property type="molecule type" value="Genomic_DNA"/>
</dbReference>
<dbReference type="STRING" id="2880.D7FJG0"/>
<dbReference type="Proteomes" id="UP000002630">
    <property type="component" value="Linkage Group LG17"/>
</dbReference>
<feature type="domain" description="Isochorismatase-like" evidence="3">
    <location>
        <begin position="80"/>
        <end position="234"/>
    </location>
</feature>
<organism evidence="4 5">
    <name type="scientific">Ectocarpus siliculosus</name>
    <name type="common">Brown alga</name>
    <name type="synonym">Conferva siliculosa</name>
    <dbReference type="NCBI Taxonomy" id="2880"/>
    <lineage>
        <taxon>Eukaryota</taxon>
        <taxon>Sar</taxon>
        <taxon>Stramenopiles</taxon>
        <taxon>Ochrophyta</taxon>
        <taxon>PX clade</taxon>
        <taxon>Phaeophyceae</taxon>
        <taxon>Ectocarpales</taxon>
        <taxon>Ectocarpaceae</taxon>
        <taxon>Ectocarpus</taxon>
    </lineage>
</organism>
<sequence length="272" mass="30202">MRIGDLLLFAVSARGFFLSVTPSAHYSSTIWKRHGGREKNSPLLLLQLPPSARASSDIPVVEMAVATASRRLGKIFPSSTVFFACDVQERFRDLIHNMPAVISTAKFMLDVSQELEVPCIVTEQYPKALLHTVPELNVGKGPDQINVPIFEKKLFSMCTKEVEEELKKLPDRKDAVLFGIEAHVCVTQTCLDLLDLGYDVHVVCDGVSSQKPHDRAVALQRMQQSGAFLTSAEQVTFQLLHTAENEKFRAVSNLVKKRNAEGINTFSTMSTL</sequence>
<dbReference type="OMA" id="QAGCVIT"/>
<dbReference type="Gene3D" id="3.40.50.850">
    <property type="entry name" value="Isochorismatase-like"/>
    <property type="match status" value="1"/>
</dbReference>
<dbReference type="PANTHER" id="PTHR14119">
    <property type="entry name" value="HYDROLASE"/>
    <property type="match status" value="1"/>
</dbReference>
<keyword evidence="2" id="KW-0732">Signal</keyword>
<accession>D7FJG0</accession>
<dbReference type="SUPFAM" id="SSF52499">
    <property type="entry name" value="Isochorismatase-like hydrolases"/>
    <property type="match status" value="1"/>
</dbReference>
<dbReference type="InterPro" id="IPR036380">
    <property type="entry name" value="Isochorismatase-like_sf"/>
</dbReference>
<dbReference type="PANTHER" id="PTHR14119:SF3">
    <property type="entry name" value="ISOCHORISMATASE DOMAIN-CONTAINING PROTEIN 2"/>
    <property type="match status" value="1"/>
</dbReference>
<evidence type="ECO:0000259" key="3">
    <source>
        <dbReference type="Pfam" id="PF00857"/>
    </source>
</evidence>
<name>D7FJG0_ECTSI</name>